<organism evidence="3 4">
    <name type="scientific">Subtercola lobariae</name>
    <dbReference type="NCBI Taxonomy" id="1588641"/>
    <lineage>
        <taxon>Bacteria</taxon>
        <taxon>Bacillati</taxon>
        <taxon>Actinomycetota</taxon>
        <taxon>Actinomycetes</taxon>
        <taxon>Micrococcales</taxon>
        <taxon>Microbacteriaceae</taxon>
        <taxon>Subtercola</taxon>
    </lineage>
</organism>
<feature type="domain" description="DNA-binding protein Rv2175c wHTH" evidence="2">
    <location>
        <begin position="13"/>
        <end position="60"/>
    </location>
</feature>
<evidence type="ECO:0008006" key="5">
    <source>
        <dbReference type="Google" id="ProtNLM"/>
    </source>
</evidence>
<comment type="caution">
    <text evidence="3">The sequence shown here is derived from an EMBL/GenBank/DDBJ whole genome shotgun (WGS) entry which is preliminary data.</text>
</comment>
<proteinExistence type="predicted"/>
<dbReference type="Pfam" id="PF21531">
    <property type="entry name" value="Rv2175c_wHTH"/>
    <property type="match status" value="1"/>
</dbReference>
<evidence type="ECO:0000313" key="3">
    <source>
        <dbReference type="EMBL" id="GGF33509.1"/>
    </source>
</evidence>
<feature type="domain" description="Rv2175c C-terminal" evidence="1">
    <location>
        <begin position="68"/>
        <end position="121"/>
    </location>
</feature>
<dbReference type="InterPro" id="IPR041098">
    <property type="entry name" value="Rv2175c_C"/>
</dbReference>
<name>A0A917F1I5_9MICO</name>
<dbReference type="Proteomes" id="UP000598775">
    <property type="component" value="Unassembled WGS sequence"/>
</dbReference>
<evidence type="ECO:0000259" key="2">
    <source>
        <dbReference type="Pfam" id="PF21531"/>
    </source>
</evidence>
<dbReference type="Pfam" id="PF18367">
    <property type="entry name" value="Rv2175c_C"/>
    <property type="match status" value="1"/>
</dbReference>
<protein>
    <recommendedName>
        <fullName evidence="5">DNA-binding protein</fullName>
    </recommendedName>
</protein>
<evidence type="ECO:0000259" key="1">
    <source>
        <dbReference type="Pfam" id="PF18367"/>
    </source>
</evidence>
<reference evidence="3 4" key="1">
    <citation type="journal article" date="2014" name="Int. J. Syst. Evol. Microbiol.">
        <title>Complete genome sequence of Corynebacterium casei LMG S-19264T (=DSM 44701T), isolated from a smear-ripened cheese.</title>
        <authorList>
            <consortium name="US DOE Joint Genome Institute (JGI-PGF)"/>
            <person name="Walter F."/>
            <person name="Albersmeier A."/>
            <person name="Kalinowski J."/>
            <person name="Ruckert C."/>
        </authorList>
    </citation>
    <scope>NUCLEOTIDE SEQUENCE [LARGE SCALE GENOMIC DNA]</scope>
    <source>
        <strain evidence="3 4">CGMCC 1.12976</strain>
    </source>
</reference>
<dbReference type="GO" id="GO:0003677">
    <property type="term" value="F:DNA binding"/>
    <property type="evidence" value="ECO:0007669"/>
    <property type="project" value="InterPro"/>
</dbReference>
<dbReference type="EMBL" id="BMGP01000005">
    <property type="protein sequence ID" value="GGF33509.1"/>
    <property type="molecule type" value="Genomic_DNA"/>
</dbReference>
<dbReference type="InterPro" id="IPR048576">
    <property type="entry name" value="Rv2175c_wHTH"/>
</dbReference>
<gene>
    <name evidence="3" type="ORF">GCM10011399_28300</name>
</gene>
<accession>A0A917F1I5</accession>
<evidence type="ECO:0000313" key="4">
    <source>
        <dbReference type="Proteomes" id="UP000598775"/>
    </source>
</evidence>
<keyword evidence="4" id="KW-1185">Reference proteome</keyword>
<sequence>MRRETWQSCAVSDTARTWLTVPALAERLGITPSKVRKLIEDGALLAVRREGVLSVPEVFIVDNLPLGELRGTIIVLGDSGFTNDEMMQWMLEREDSLDAAPIDALLAGRKAEVRRVAQALG</sequence>
<dbReference type="AlphaFoldDB" id="A0A917F1I5"/>